<organism evidence="3 4">
    <name type="scientific">Psilocybe cf. subviscida</name>
    <dbReference type="NCBI Taxonomy" id="2480587"/>
    <lineage>
        <taxon>Eukaryota</taxon>
        <taxon>Fungi</taxon>
        <taxon>Dikarya</taxon>
        <taxon>Basidiomycota</taxon>
        <taxon>Agaricomycotina</taxon>
        <taxon>Agaricomycetes</taxon>
        <taxon>Agaricomycetidae</taxon>
        <taxon>Agaricales</taxon>
        <taxon>Agaricineae</taxon>
        <taxon>Strophariaceae</taxon>
        <taxon>Psilocybe</taxon>
    </lineage>
</organism>
<gene>
    <name evidence="3" type="ORF">D9619_000525</name>
</gene>
<keyword evidence="4" id="KW-1185">Reference proteome</keyword>
<dbReference type="EMBL" id="JAACJJ010000028">
    <property type="protein sequence ID" value="KAF5322132.1"/>
    <property type="molecule type" value="Genomic_DNA"/>
</dbReference>
<comment type="caution">
    <text evidence="3">The sequence shown here is derived from an EMBL/GenBank/DDBJ whole genome shotgun (WGS) entry which is preliminary data.</text>
</comment>
<feature type="compositionally biased region" description="Low complexity" evidence="1">
    <location>
        <begin position="219"/>
        <end position="234"/>
    </location>
</feature>
<feature type="compositionally biased region" description="Polar residues" evidence="1">
    <location>
        <begin position="235"/>
        <end position="249"/>
    </location>
</feature>
<accession>A0A8H5BHA1</accession>
<dbReference type="Gene3D" id="3.90.280.10">
    <property type="entry name" value="PEBP-like"/>
    <property type="match status" value="1"/>
</dbReference>
<sequence length="295" mass="30388">MLSALVAALSIAHICLAQTPSDGGVANVTTAFSKAKIVPNVISSFSPMEALDVTFTDSVTMESIALITGSLLTMEQTANQPQFTLDSSNSTSTDMSNVTNWVIVMFDPDAPTPQMPNVSEFLHFIGGDFSFDSSGALSNTSAALVEYFSPAPPISSDPHRYVLLVYNQPDDFDMTGPMIANSSSPRTNFSVTNFAQMANLGSPIAGNFFLVGPDASSSNSSASSTANGTSATASDQTAQPTTGALTSGLPTLTPIPTASAPPTSATTPTSGAILNKLNIAVSSMTAAVALAVYYL</sequence>
<feature type="compositionally biased region" description="Low complexity" evidence="1">
    <location>
        <begin position="250"/>
        <end position="268"/>
    </location>
</feature>
<evidence type="ECO:0000313" key="3">
    <source>
        <dbReference type="EMBL" id="KAF5322132.1"/>
    </source>
</evidence>
<dbReference type="InterPro" id="IPR035810">
    <property type="entry name" value="PEBP_euk"/>
</dbReference>
<protein>
    <recommendedName>
        <fullName evidence="5">PEBP-like protein</fullName>
    </recommendedName>
</protein>
<dbReference type="Proteomes" id="UP000567179">
    <property type="component" value="Unassembled WGS sequence"/>
</dbReference>
<dbReference type="Pfam" id="PF01161">
    <property type="entry name" value="PBP"/>
    <property type="match status" value="1"/>
</dbReference>
<dbReference type="CDD" id="cd00866">
    <property type="entry name" value="PEBP_euk"/>
    <property type="match status" value="1"/>
</dbReference>
<dbReference type="PANTHER" id="PTHR11362:SF82">
    <property type="entry name" value="PHOSPHATIDYLETHANOLAMINE-BINDING PROTEIN 4"/>
    <property type="match status" value="1"/>
</dbReference>
<dbReference type="InterPro" id="IPR036610">
    <property type="entry name" value="PEBP-like_sf"/>
</dbReference>
<keyword evidence="2" id="KW-0732">Signal</keyword>
<dbReference type="InterPro" id="IPR008914">
    <property type="entry name" value="PEBP"/>
</dbReference>
<evidence type="ECO:0000256" key="2">
    <source>
        <dbReference type="SAM" id="SignalP"/>
    </source>
</evidence>
<dbReference type="OrthoDB" id="275748at2759"/>
<evidence type="ECO:0000313" key="4">
    <source>
        <dbReference type="Proteomes" id="UP000567179"/>
    </source>
</evidence>
<name>A0A8H5BHA1_9AGAR</name>
<dbReference type="AlphaFoldDB" id="A0A8H5BHA1"/>
<evidence type="ECO:0008006" key="5">
    <source>
        <dbReference type="Google" id="ProtNLM"/>
    </source>
</evidence>
<evidence type="ECO:0000256" key="1">
    <source>
        <dbReference type="SAM" id="MobiDB-lite"/>
    </source>
</evidence>
<dbReference type="PANTHER" id="PTHR11362">
    <property type="entry name" value="PHOSPHATIDYLETHANOLAMINE-BINDING PROTEIN"/>
    <property type="match status" value="1"/>
</dbReference>
<feature type="signal peptide" evidence="2">
    <location>
        <begin position="1"/>
        <end position="17"/>
    </location>
</feature>
<reference evidence="3 4" key="1">
    <citation type="journal article" date="2020" name="ISME J.">
        <title>Uncovering the hidden diversity of litter-decomposition mechanisms in mushroom-forming fungi.</title>
        <authorList>
            <person name="Floudas D."/>
            <person name="Bentzer J."/>
            <person name="Ahren D."/>
            <person name="Johansson T."/>
            <person name="Persson P."/>
            <person name="Tunlid A."/>
        </authorList>
    </citation>
    <scope>NUCLEOTIDE SEQUENCE [LARGE SCALE GENOMIC DNA]</scope>
    <source>
        <strain evidence="3 4">CBS 101986</strain>
    </source>
</reference>
<proteinExistence type="predicted"/>
<feature type="chain" id="PRO_5034965144" description="PEBP-like protein" evidence="2">
    <location>
        <begin position="18"/>
        <end position="295"/>
    </location>
</feature>
<dbReference type="SUPFAM" id="SSF49777">
    <property type="entry name" value="PEBP-like"/>
    <property type="match status" value="1"/>
</dbReference>
<feature type="region of interest" description="Disordered" evidence="1">
    <location>
        <begin position="219"/>
        <end position="268"/>
    </location>
</feature>